<sequence length="605" mass="68209">DLLQIERRMELVRVVSHNTHKRMVACLQGQIGTDAEKRHKKLPLTALSQAMQDGGNQLGEESLIGKMMEMCGDAENRLASELMQHEMNIEKEILDPLNQLAEVDIPNILKQRRQLAKLVLDYDSARARWLQATKSIISGTNTQALTAKADSLKEEVDEAMNKMELCKDQLSADMYNFFSKEADYARYYVMLLEAQADHHRKSLTLLESVLPTIQAQQDSWTEKPAFGTALDEHLKRSSREIALPLEACIMMLLETGMKEEGLFRIAAGASKLKKLKAALDCSTSQLEEFYSDPHAVAGALKSYLRELPEPLMTYQLYDEWIQASNVPDPDKRLQALWVTCDQLPKNNKANFRYLIKFLAKLAQESDVNKMTPSNIAIVLGPNLLWAKTEGSLAEMAAATSVHVVTIIEPIIQHADWFFPEGRGVDMVHISTCCLIDNLKLTFCKFFSEIQTYFFIHFYVEKKNPHLKKKILSLALTISNLILKYSITIRLKFVFVEFACCRMSNKYYLLNITDLYFFLPASQFKAPRTCVHSSSSEEWHPSPTAPPAFQSGSLPRPRPVPKPRNRPTVPPPPQPPATGSDSNGICSAAFKTMGEALLFPSLYASV</sequence>
<gene>
    <name evidence="19" type="primary">arhgap17a</name>
</gene>
<feature type="domain" description="BAR" evidence="18">
    <location>
        <begin position="1"/>
        <end position="222"/>
    </location>
</feature>
<dbReference type="SUPFAM" id="SSF103657">
    <property type="entry name" value="BAR/IMD domain-like"/>
    <property type="match status" value="1"/>
</dbReference>
<keyword evidence="9" id="KW-0729">SH3-binding</keyword>
<dbReference type="InterPro" id="IPR027267">
    <property type="entry name" value="AH/BAR_dom_sf"/>
</dbReference>
<evidence type="ECO:0000256" key="13">
    <source>
        <dbReference type="ARBA" id="ARBA00070237"/>
    </source>
</evidence>
<evidence type="ECO:0000313" key="19">
    <source>
        <dbReference type="Ensembl" id="ENSSRHP00000044387.1"/>
    </source>
</evidence>
<keyword evidence="6" id="KW-0963">Cytoplasm</keyword>
<dbReference type="GO" id="GO:0016020">
    <property type="term" value="C:membrane"/>
    <property type="evidence" value="ECO:0007669"/>
    <property type="project" value="UniProtKB-SubCell"/>
</dbReference>
<evidence type="ECO:0000256" key="15">
    <source>
        <dbReference type="SAM" id="Coils"/>
    </source>
</evidence>
<accession>A0A673J312</accession>
<evidence type="ECO:0000256" key="2">
    <source>
        <dbReference type="ARBA" id="ARBA00004435"/>
    </source>
</evidence>
<reference evidence="19" key="1">
    <citation type="submission" date="2025-08" db="UniProtKB">
        <authorList>
            <consortium name="Ensembl"/>
        </authorList>
    </citation>
    <scope>IDENTIFICATION</scope>
</reference>
<feature type="region of interest" description="Disordered" evidence="16">
    <location>
        <begin position="534"/>
        <end position="582"/>
    </location>
</feature>
<dbReference type="InterPro" id="IPR047165">
    <property type="entry name" value="RHG17/44/SH3BP1-like"/>
</dbReference>
<organism evidence="19 20">
    <name type="scientific">Sinocyclocheilus rhinocerous</name>
    <dbReference type="NCBI Taxonomy" id="307959"/>
    <lineage>
        <taxon>Eukaryota</taxon>
        <taxon>Metazoa</taxon>
        <taxon>Chordata</taxon>
        <taxon>Craniata</taxon>
        <taxon>Vertebrata</taxon>
        <taxon>Euteleostomi</taxon>
        <taxon>Actinopterygii</taxon>
        <taxon>Neopterygii</taxon>
        <taxon>Teleostei</taxon>
        <taxon>Ostariophysi</taxon>
        <taxon>Cypriniformes</taxon>
        <taxon>Cyprinidae</taxon>
        <taxon>Cyprininae</taxon>
        <taxon>Sinocyclocheilus</taxon>
    </lineage>
</organism>
<dbReference type="GO" id="GO:0032956">
    <property type="term" value="P:regulation of actin cytoskeleton organization"/>
    <property type="evidence" value="ECO:0007669"/>
    <property type="project" value="TreeGrafter"/>
</dbReference>
<dbReference type="PANTHER" id="PTHR14130:SF3">
    <property type="entry name" value="RHO GTPASE-ACTIVATING PROTEIN 17"/>
    <property type="match status" value="1"/>
</dbReference>
<comment type="function">
    <text evidence="11">Rho GTPase-activating protein involved in the maintenance of tight junction by regulating the activity of CDC42, thereby playing a central role in apical polarity of epithelial cells. Specifically acts as a GTPase activator for the CDC42 GTPase by converting it to an inactive GDP-bound state. The complex formed with AMOT acts by regulating the uptake of polarity proteins at tight junctions, possibly by deciding whether tight junction transmembrane proteins are recycled back to the plasma membrane or sent elsewhere. Participates in the Ca(2+)-dependent regulation of exocytosis, possibly by catalyzing GTPase activity of Rho family proteins and by inducing the reorganization of the cortical actin filaments. Acts as a GTPase activator in vitro for RAC1.</text>
</comment>
<keyword evidence="7" id="KW-0597">Phosphoprotein</keyword>
<keyword evidence="15" id="KW-0175">Coiled coil</keyword>
<evidence type="ECO:0000256" key="10">
    <source>
        <dbReference type="ARBA" id="ARBA00023136"/>
    </source>
</evidence>
<dbReference type="GO" id="GO:0005096">
    <property type="term" value="F:GTPase activator activity"/>
    <property type="evidence" value="ECO:0007669"/>
    <property type="project" value="UniProtKB-KW"/>
</dbReference>
<dbReference type="PROSITE" id="PS50238">
    <property type="entry name" value="RHOGAP"/>
    <property type="match status" value="1"/>
</dbReference>
<evidence type="ECO:0000313" key="20">
    <source>
        <dbReference type="Proteomes" id="UP000472270"/>
    </source>
</evidence>
<dbReference type="InterPro" id="IPR008936">
    <property type="entry name" value="Rho_GTPase_activation_prot"/>
</dbReference>
<protein>
    <recommendedName>
        <fullName evidence="13">Rho GTPase-activating protein 17</fullName>
    </recommendedName>
    <alternativeName>
        <fullName evidence="14">Rho-type GTPase-activating protein 17</fullName>
    </alternativeName>
</protein>
<feature type="coiled-coil region" evidence="15">
    <location>
        <begin position="142"/>
        <end position="169"/>
    </location>
</feature>
<dbReference type="GO" id="GO:0035020">
    <property type="term" value="P:regulation of Rac protein signal transduction"/>
    <property type="evidence" value="ECO:0007669"/>
    <property type="project" value="TreeGrafter"/>
</dbReference>
<keyword evidence="4" id="KW-0796">Tight junction</keyword>
<evidence type="ECO:0000256" key="16">
    <source>
        <dbReference type="SAM" id="MobiDB-lite"/>
    </source>
</evidence>
<keyword evidence="5" id="KW-0343">GTPase activation</keyword>
<dbReference type="FunFam" id="1.20.1270.60:FF:000019">
    <property type="entry name" value="rho GTPase-activating protein 17 isoform X1"/>
    <property type="match status" value="1"/>
</dbReference>
<dbReference type="GO" id="GO:0005923">
    <property type="term" value="C:bicellular tight junction"/>
    <property type="evidence" value="ECO:0007669"/>
    <property type="project" value="UniProtKB-SubCell"/>
</dbReference>
<evidence type="ECO:0000256" key="1">
    <source>
        <dbReference type="ARBA" id="ARBA00004170"/>
    </source>
</evidence>
<evidence type="ECO:0000256" key="11">
    <source>
        <dbReference type="ARBA" id="ARBA00055904"/>
    </source>
</evidence>
<dbReference type="SMART" id="SM00721">
    <property type="entry name" value="BAR"/>
    <property type="match status" value="1"/>
</dbReference>
<dbReference type="Pfam" id="PF00620">
    <property type="entry name" value="RhoGAP"/>
    <property type="match status" value="1"/>
</dbReference>
<dbReference type="InterPro" id="IPR000198">
    <property type="entry name" value="RhoGAP_dom"/>
</dbReference>
<evidence type="ECO:0000256" key="9">
    <source>
        <dbReference type="ARBA" id="ARBA00023036"/>
    </source>
</evidence>
<evidence type="ECO:0000256" key="6">
    <source>
        <dbReference type="ARBA" id="ARBA00022490"/>
    </source>
</evidence>
<dbReference type="Pfam" id="PF03114">
    <property type="entry name" value="BAR"/>
    <property type="match status" value="1"/>
</dbReference>
<dbReference type="Proteomes" id="UP000472270">
    <property type="component" value="Unassembled WGS sequence"/>
</dbReference>
<feature type="compositionally biased region" description="Pro residues" evidence="16">
    <location>
        <begin position="565"/>
        <end position="575"/>
    </location>
</feature>
<evidence type="ECO:0000256" key="8">
    <source>
        <dbReference type="ARBA" id="ARBA00022949"/>
    </source>
</evidence>
<dbReference type="GO" id="GO:0007165">
    <property type="term" value="P:signal transduction"/>
    <property type="evidence" value="ECO:0007669"/>
    <property type="project" value="InterPro"/>
</dbReference>
<keyword evidence="20" id="KW-1185">Reference proteome</keyword>
<dbReference type="PROSITE" id="PS51021">
    <property type="entry name" value="BAR"/>
    <property type="match status" value="1"/>
</dbReference>
<dbReference type="InterPro" id="IPR004148">
    <property type="entry name" value="BAR_dom"/>
</dbReference>
<dbReference type="FunFam" id="1.10.555.10:FF:000001">
    <property type="entry name" value="Rho GTPase activating protein 44"/>
    <property type="match status" value="1"/>
</dbReference>
<evidence type="ECO:0000256" key="14">
    <source>
        <dbReference type="ARBA" id="ARBA00083392"/>
    </source>
</evidence>
<dbReference type="GO" id="GO:0017124">
    <property type="term" value="F:SH3 domain binding"/>
    <property type="evidence" value="ECO:0007669"/>
    <property type="project" value="UniProtKB-KW"/>
</dbReference>
<dbReference type="SUPFAM" id="SSF48350">
    <property type="entry name" value="GTPase activation domain, GAP"/>
    <property type="match status" value="1"/>
</dbReference>
<comment type="subunit">
    <text evidence="12">Component of a complex whose core is composed of ARHGAP17, AMOT, PALS1, PATJ and PARD3/PAR3. Interacts with NHERF1, FNBP1, TRIP10, CAPZA (CAPZA1, CAPZA2 or CAPZA3), CAPZB, CD2AP and SH3KBP1/CIN85.</text>
</comment>
<evidence type="ECO:0000259" key="18">
    <source>
        <dbReference type="PROSITE" id="PS51021"/>
    </source>
</evidence>
<dbReference type="SMART" id="SM00324">
    <property type="entry name" value="RhoGAP"/>
    <property type="match status" value="1"/>
</dbReference>
<evidence type="ECO:0000256" key="4">
    <source>
        <dbReference type="ARBA" id="ARBA00022427"/>
    </source>
</evidence>
<evidence type="ECO:0000256" key="5">
    <source>
        <dbReference type="ARBA" id="ARBA00022468"/>
    </source>
</evidence>
<dbReference type="CDD" id="cd04386">
    <property type="entry name" value="RhoGAP_nadrin"/>
    <property type="match status" value="1"/>
</dbReference>
<dbReference type="Ensembl" id="ENSSRHT00000045637.1">
    <property type="protein sequence ID" value="ENSSRHP00000044387.1"/>
    <property type="gene ID" value="ENSSRHG00000022384.1"/>
</dbReference>
<reference evidence="19" key="2">
    <citation type="submission" date="2025-09" db="UniProtKB">
        <authorList>
            <consortium name="Ensembl"/>
        </authorList>
    </citation>
    <scope>IDENTIFICATION</scope>
</reference>
<feature type="domain" description="Rho-GAP" evidence="17">
    <location>
        <begin position="228"/>
        <end position="418"/>
    </location>
</feature>
<dbReference type="Gene3D" id="1.20.1270.60">
    <property type="entry name" value="Arfaptin homology (AH) domain/BAR domain"/>
    <property type="match status" value="1"/>
</dbReference>
<dbReference type="GO" id="GO:0005829">
    <property type="term" value="C:cytosol"/>
    <property type="evidence" value="ECO:0007669"/>
    <property type="project" value="TreeGrafter"/>
</dbReference>
<keyword evidence="10" id="KW-0472">Membrane</keyword>
<dbReference type="Gene3D" id="1.10.555.10">
    <property type="entry name" value="Rho GTPase activation protein"/>
    <property type="match status" value="1"/>
</dbReference>
<dbReference type="AlphaFoldDB" id="A0A673J312"/>
<dbReference type="PANTHER" id="PTHR14130">
    <property type="entry name" value="3BP-1 RELATED RHOGAP"/>
    <property type="match status" value="1"/>
</dbReference>
<evidence type="ECO:0000259" key="17">
    <source>
        <dbReference type="PROSITE" id="PS50238"/>
    </source>
</evidence>
<keyword evidence="8" id="KW-0965">Cell junction</keyword>
<evidence type="ECO:0000256" key="12">
    <source>
        <dbReference type="ARBA" id="ARBA00065623"/>
    </source>
</evidence>
<proteinExistence type="predicted"/>
<evidence type="ECO:0000256" key="7">
    <source>
        <dbReference type="ARBA" id="ARBA00022553"/>
    </source>
</evidence>
<comment type="subcellular location">
    <subcellularLocation>
        <location evidence="2">Cell junction</location>
        <location evidence="2">Tight junction</location>
    </subcellularLocation>
    <subcellularLocation>
        <location evidence="3">Cytoplasm</location>
    </subcellularLocation>
    <subcellularLocation>
        <location evidence="1">Membrane</location>
        <topology evidence="1">Peripheral membrane protein</topology>
    </subcellularLocation>
</comment>
<name>A0A673J312_9TELE</name>
<evidence type="ECO:0000256" key="3">
    <source>
        <dbReference type="ARBA" id="ARBA00004496"/>
    </source>
</evidence>